<feature type="compositionally biased region" description="Low complexity" evidence="1">
    <location>
        <begin position="231"/>
        <end position="252"/>
    </location>
</feature>
<feature type="region of interest" description="Disordered" evidence="1">
    <location>
        <begin position="379"/>
        <end position="417"/>
    </location>
</feature>
<keyword evidence="3" id="KW-1185">Reference proteome</keyword>
<evidence type="ECO:0000313" key="2">
    <source>
        <dbReference type="EMBL" id="EME85091.1"/>
    </source>
</evidence>
<dbReference type="VEuPathDB" id="FungiDB:MYCFIDRAFT_173954"/>
<evidence type="ECO:0000313" key="3">
    <source>
        <dbReference type="Proteomes" id="UP000016932"/>
    </source>
</evidence>
<dbReference type="HOGENOM" id="CLU_659095_0_0_1"/>
<dbReference type="KEGG" id="pfj:MYCFIDRAFT_173954"/>
<dbReference type="RefSeq" id="XP_007925576.1">
    <property type="nucleotide sequence ID" value="XM_007927385.1"/>
</dbReference>
<feature type="compositionally biased region" description="Low complexity" evidence="1">
    <location>
        <begin position="156"/>
        <end position="188"/>
    </location>
</feature>
<proteinExistence type="predicted"/>
<gene>
    <name evidence="2" type="ORF">MYCFIDRAFT_173954</name>
</gene>
<feature type="compositionally biased region" description="Basic and acidic residues" evidence="1">
    <location>
        <begin position="398"/>
        <end position="417"/>
    </location>
</feature>
<evidence type="ECO:0000256" key="1">
    <source>
        <dbReference type="SAM" id="MobiDB-lite"/>
    </source>
</evidence>
<dbReference type="Proteomes" id="UP000016932">
    <property type="component" value="Unassembled WGS sequence"/>
</dbReference>
<organism evidence="2 3">
    <name type="scientific">Pseudocercospora fijiensis (strain CIRAD86)</name>
    <name type="common">Black leaf streak disease fungus</name>
    <name type="synonym">Mycosphaerella fijiensis</name>
    <dbReference type="NCBI Taxonomy" id="383855"/>
    <lineage>
        <taxon>Eukaryota</taxon>
        <taxon>Fungi</taxon>
        <taxon>Dikarya</taxon>
        <taxon>Ascomycota</taxon>
        <taxon>Pezizomycotina</taxon>
        <taxon>Dothideomycetes</taxon>
        <taxon>Dothideomycetidae</taxon>
        <taxon>Mycosphaerellales</taxon>
        <taxon>Mycosphaerellaceae</taxon>
        <taxon>Pseudocercospora</taxon>
    </lineage>
</organism>
<reference evidence="2 3" key="1">
    <citation type="journal article" date="2012" name="PLoS Pathog.">
        <title>Diverse lifestyles and strategies of plant pathogenesis encoded in the genomes of eighteen Dothideomycetes fungi.</title>
        <authorList>
            <person name="Ohm R.A."/>
            <person name="Feau N."/>
            <person name="Henrissat B."/>
            <person name="Schoch C.L."/>
            <person name="Horwitz B.A."/>
            <person name="Barry K.W."/>
            <person name="Condon B.J."/>
            <person name="Copeland A.C."/>
            <person name="Dhillon B."/>
            <person name="Glaser F."/>
            <person name="Hesse C.N."/>
            <person name="Kosti I."/>
            <person name="LaButti K."/>
            <person name="Lindquist E.A."/>
            <person name="Lucas S."/>
            <person name="Salamov A.A."/>
            <person name="Bradshaw R.E."/>
            <person name="Ciuffetti L."/>
            <person name="Hamelin R.C."/>
            <person name="Kema G.H.J."/>
            <person name="Lawrence C."/>
            <person name="Scott J.A."/>
            <person name="Spatafora J.W."/>
            <person name="Turgeon B.G."/>
            <person name="de Wit P.J.G.M."/>
            <person name="Zhong S."/>
            <person name="Goodwin S.B."/>
            <person name="Grigoriev I.V."/>
        </authorList>
    </citation>
    <scope>NUCLEOTIDE SEQUENCE [LARGE SCALE GENOMIC DNA]</scope>
    <source>
        <strain evidence="2 3">CIRAD86</strain>
    </source>
</reference>
<dbReference type="AlphaFoldDB" id="M3AKH9"/>
<feature type="compositionally biased region" description="Polar residues" evidence="1">
    <location>
        <begin position="385"/>
        <end position="394"/>
    </location>
</feature>
<name>M3AKH9_PSEFD</name>
<feature type="compositionally biased region" description="Basic and acidic residues" evidence="1">
    <location>
        <begin position="220"/>
        <end position="230"/>
    </location>
</feature>
<dbReference type="GeneID" id="19333102"/>
<accession>M3AKH9</accession>
<sequence>MVDMVSLCFVWKENARYDRYAGFACKVRRQVLRMFLYRTSTTLVSVRLRERLFLLVRLWFHVRPEHLCVGGPGLPRLGIRCCPRHLQSAVGHGMVAFSLQQVSTIHNLFSGLKNIISVIPFLSLASVPIHPRQRALGNKMFRQLGQGMKSLHSTHLASQSLPSSAQPQVNSARNSTISSNRSDSRSGSEVPRQPQVTSSGRSIVSRASPRSRSQPFNEPVEWRRTGRETRSTSSDAGPDTPSGSSPTTSFPSEIGPGSPSEASPTDHSENDAIPSSITHPTTPSETRTTSSEAAEDTERRILMEWEMRNFRHNEGISAQVPRHLPQPLKQLLRRARKRDKKAAMSKIVEASFQMMQLQLVCTFVGSINMARPWTEEPHGRILSHSRPQIGNAPTPNREGGDKSAHPKRSEAKPISRK</sequence>
<feature type="region of interest" description="Disordered" evidence="1">
    <location>
        <begin position="151"/>
        <end position="296"/>
    </location>
</feature>
<dbReference type="EMBL" id="KB446557">
    <property type="protein sequence ID" value="EME85091.1"/>
    <property type="molecule type" value="Genomic_DNA"/>
</dbReference>
<protein>
    <submittedName>
        <fullName evidence="2">Uncharacterized protein</fullName>
    </submittedName>
</protein>
<feature type="compositionally biased region" description="Low complexity" evidence="1">
    <location>
        <begin position="280"/>
        <end position="292"/>
    </location>
</feature>